<keyword evidence="4" id="KW-1185">Reference proteome</keyword>
<reference evidence="3" key="1">
    <citation type="submission" date="2023-05" db="EMBL/GenBank/DDBJ databases">
        <title>Genome and transcriptome analyses reveal genes involved in the formation of fine ridges on petal epidermal cells in Hibiscus trionum.</title>
        <authorList>
            <person name="Koshimizu S."/>
            <person name="Masuda S."/>
            <person name="Ishii T."/>
            <person name="Shirasu K."/>
            <person name="Hoshino A."/>
            <person name="Arita M."/>
        </authorList>
    </citation>
    <scope>NUCLEOTIDE SEQUENCE</scope>
    <source>
        <strain evidence="3">Hamamatsu line</strain>
    </source>
</reference>
<keyword evidence="1" id="KW-0238">DNA-binding</keyword>
<dbReference type="SUPFAM" id="SSF47095">
    <property type="entry name" value="HMG-box"/>
    <property type="match status" value="1"/>
</dbReference>
<keyword evidence="1" id="KW-0539">Nucleus</keyword>
<dbReference type="InterPro" id="IPR036910">
    <property type="entry name" value="HMG_box_dom_sf"/>
</dbReference>
<dbReference type="GO" id="GO:0005634">
    <property type="term" value="C:nucleus"/>
    <property type="evidence" value="ECO:0007669"/>
    <property type="project" value="UniProtKB-UniRule"/>
</dbReference>
<dbReference type="Gene3D" id="1.10.30.10">
    <property type="entry name" value="High mobility group box domain"/>
    <property type="match status" value="1"/>
</dbReference>
<dbReference type="GO" id="GO:0003677">
    <property type="term" value="F:DNA binding"/>
    <property type="evidence" value="ECO:0007669"/>
    <property type="project" value="UniProtKB-UniRule"/>
</dbReference>
<dbReference type="CDD" id="cd00084">
    <property type="entry name" value="HMG-box_SF"/>
    <property type="match status" value="1"/>
</dbReference>
<evidence type="ECO:0000313" key="3">
    <source>
        <dbReference type="EMBL" id="GMI67517.1"/>
    </source>
</evidence>
<feature type="DNA-binding region" description="HMG box" evidence="1">
    <location>
        <begin position="22"/>
        <end position="89"/>
    </location>
</feature>
<dbReference type="Proteomes" id="UP001165190">
    <property type="component" value="Unassembled WGS sequence"/>
</dbReference>
<sequence length="98" mass="11428">MDAPIEGDRVRVNDDIVRDDEAQKPLCAYFNFYISECKGLKGGRKKMTNAARKALGLKWVKMSDVEKKPFFDMQVEQKQAYMKWIAKEILKLKVKKID</sequence>
<proteinExistence type="predicted"/>
<dbReference type="Pfam" id="PF00505">
    <property type="entry name" value="HMG_box"/>
    <property type="match status" value="1"/>
</dbReference>
<dbReference type="InterPro" id="IPR009071">
    <property type="entry name" value="HMG_box_dom"/>
</dbReference>
<comment type="caution">
    <text evidence="3">The sequence shown here is derived from an EMBL/GenBank/DDBJ whole genome shotgun (WGS) entry which is preliminary data.</text>
</comment>
<accession>A0A9W7LK95</accession>
<evidence type="ECO:0000256" key="1">
    <source>
        <dbReference type="PROSITE-ProRule" id="PRU00267"/>
    </source>
</evidence>
<dbReference type="EMBL" id="BSYR01000005">
    <property type="protein sequence ID" value="GMI67517.1"/>
    <property type="molecule type" value="Genomic_DNA"/>
</dbReference>
<evidence type="ECO:0000259" key="2">
    <source>
        <dbReference type="PROSITE" id="PS50118"/>
    </source>
</evidence>
<protein>
    <recommendedName>
        <fullName evidence="2">HMG box domain-containing protein</fullName>
    </recommendedName>
</protein>
<evidence type="ECO:0000313" key="4">
    <source>
        <dbReference type="Proteomes" id="UP001165190"/>
    </source>
</evidence>
<dbReference type="PROSITE" id="PS50118">
    <property type="entry name" value="HMG_BOX_2"/>
    <property type="match status" value="1"/>
</dbReference>
<gene>
    <name evidence="3" type="ORF">HRI_000421000</name>
</gene>
<dbReference type="AlphaFoldDB" id="A0A9W7LK95"/>
<feature type="domain" description="HMG box" evidence="2">
    <location>
        <begin position="22"/>
        <end position="89"/>
    </location>
</feature>
<organism evidence="3 4">
    <name type="scientific">Hibiscus trionum</name>
    <name type="common">Flower of an hour</name>
    <dbReference type="NCBI Taxonomy" id="183268"/>
    <lineage>
        <taxon>Eukaryota</taxon>
        <taxon>Viridiplantae</taxon>
        <taxon>Streptophyta</taxon>
        <taxon>Embryophyta</taxon>
        <taxon>Tracheophyta</taxon>
        <taxon>Spermatophyta</taxon>
        <taxon>Magnoliopsida</taxon>
        <taxon>eudicotyledons</taxon>
        <taxon>Gunneridae</taxon>
        <taxon>Pentapetalae</taxon>
        <taxon>rosids</taxon>
        <taxon>malvids</taxon>
        <taxon>Malvales</taxon>
        <taxon>Malvaceae</taxon>
        <taxon>Malvoideae</taxon>
        <taxon>Hibiscus</taxon>
    </lineage>
</organism>
<name>A0A9W7LK95_HIBTR</name>